<keyword evidence="1" id="KW-1133">Transmembrane helix</keyword>
<feature type="transmembrane region" description="Helical" evidence="1">
    <location>
        <begin position="43"/>
        <end position="64"/>
    </location>
</feature>
<feature type="transmembrane region" description="Helical" evidence="1">
    <location>
        <begin position="162"/>
        <end position="186"/>
    </location>
</feature>
<proteinExistence type="predicted"/>
<name>A0A502MJ85_9MOLU</name>
<organism evidence="2 3">
    <name type="scientific">Mycoplasma struthionis</name>
    <dbReference type="NCBI Taxonomy" id="538220"/>
    <lineage>
        <taxon>Bacteria</taxon>
        <taxon>Bacillati</taxon>
        <taxon>Mycoplasmatota</taxon>
        <taxon>Mollicutes</taxon>
        <taxon>Mycoplasmataceae</taxon>
        <taxon>Mycoplasma</taxon>
    </lineage>
</organism>
<comment type="caution">
    <text evidence="2">The sequence shown here is derived from an EMBL/GenBank/DDBJ whole genome shotgun (WGS) entry which is preliminary data.</text>
</comment>
<evidence type="ECO:0000313" key="3">
    <source>
        <dbReference type="Proteomes" id="UP000317904"/>
    </source>
</evidence>
<sequence>MVTFFYDINRKIKLKQHRITVFEVALAGILLAIYSIASLLEKYVFVGAFNIGIVYAIFIIFGLALGPFKGALLGILCDTISQIIYGISTWMIEYAIVPVVIAFISGFLFRLFLLKEKRSWLFGFIFLAFISAIFITILSIYYNQIPINELAIKRKRVLSVDFVLSIGTIGLLLIWIASITMFSLYLKTKKFHTKANMALLFSILLTVFFTLIITRWLWGPFAYINYHNRFRSGTWDYKTYYPIFMIPIIFKSLLEIPFYTMIIFAIYPVILMIRNKINFYTNKIQTY</sequence>
<accession>A0A502MJ85</accession>
<dbReference type="Proteomes" id="UP000317904">
    <property type="component" value="Unassembled WGS sequence"/>
</dbReference>
<feature type="transmembrane region" description="Helical" evidence="1">
    <location>
        <begin position="94"/>
        <end position="113"/>
    </location>
</feature>
<keyword evidence="1" id="KW-0812">Transmembrane</keyword>
<dbReference type="AlphaFoldDB" id="A0A502MJ85"/>
<dbReference type="Gene3D" id="1.10.1760.20">
    <property type="match status" value="1"/>
</dbReference>
<dbReference type="EMBL" id="VFSY01000016">
    <property type="protein sequence ID" value="TPI02523.1"/>
    <property type="molecule type" value="Genomic_DNA"/>
</dbReference>
<feature type="transmembrane region" description="Helical" evidence="1">
    <location>
        <begin position="20"/>
        <end position="37"/>
    </location>
</feature>
<evidence type="ECO:0000256" key="1">
    <source>
        <dbReference type="SAM" id="Phobius"/>
    </source>
</evidence>
<feature type="transmembrane region" description="Helical" evidence="1">
    <location>
        <begin position="198"/>
        <end position="218"/>
    </location>
</feature>
<dbReference type="RefSeq" id="WP_140700908.1">
    <property type="nucleotide sequence ID" value="NZ_VFSY01000016.1"/>
</dbReference>
<gene>
    <name evidence="2" type="ORF">FJM01_00520</name>
</gene>
<feature type="transmembrane region" description="Helical" evidence="1">
    <location>
        <begin position="256"/>
        <end position="273"/>
    </location>
</feature>
<evidence type="ECO:0000313" key="2">
    <source>
        <dbReference type="EMBL" id="TPI02523.1"/>
    </source>
</evidence>
<feature type="transmembrane region" description="Helical" evidence="1">
    <location>
        <begin position="71"/>
        <end position="88"/>
    </location>
</feature>
<keyword evidence="1" id="KW-0472">Membrane</keyword>
<reference evidence="2 3" key="1">
    <citation type="submission" date="2019-06" db="EMBL/GenBank/DDBJ databases">
        <title>A comparative genomics study of ostrich specific Mycoplasmas.</title>
        <authorList>
            <person name="Botes A."/>
            <person name="Nel T."/>
        </authorList>
    </citation>
    <scope>NUCLEOTIDE SEQUENCE [LARGE SCALE GENOMIC DNA]</scope>
    <source>
        <strain evidence="2 3">Ms01</strain>
    </source>
</reference>
<protein>
    <submittedName>
        <fullName evidence="2">ECF transporter S component</fullName>
    </submittedName>
</protein>
<feature type="transmembrane region" description="Helical" evidence="1">
    <location>
        <begin position="120"/>
        <end position="142"/>
    </location>
</feature>